<evidence type="ECO:0008006" key="4">
    <source>
        <dbReference type="Google" id="ProtNLM"/>
    </source>
</evidence>
<evidence type="ECO:0000313" key="2">
    <source>
        <dbReference type="EMBL" id="TWW08743.1"/>
    </source>
</evidence>
<keyword evidence="3" id="KW-1185">Reference proteome</keyword>
<comment type="caution">
    <text evidence="2">The sequence shown here is derived from an EMBL/GenBank/DDBJ whole genome shotgun (WGS) entry which is preliminary data.</text>
</comment>
<evidence type="ECO:0000313" key="3">
    <source>
        <dbReference type="Proteomes" id="UP000321083"/>
    </source>
</evidence>
<name>A0A5C6M3G7_9PLAN</name>
<dbReference type="EMBL" id="SRHE01000523">
    <property type="protein sequence ID" value="TWW08743.1"/>
    <property type="molecule type" value="Genomic_DNA"/>
</dbReference>
<keyword evidence="1" id="KW-0456">Lyase</keyword>
<dbReference type="Proteomes" id="UP000321083">
    <property type="component" value="Unassembled WGS sequence"/>
</dbReference>
<dbReference type="Gene3D" id="3.20.20.70">
    <property type="entry name" value="Aldolase class I"/>
    <property type="match status" value="1"/>
</dbReference>
<reference evidence="2 3" key="1">
    <citation type="submission" date="2019-08" db="EMBL/GenBank/DDBJ databases">
        <title>100 year-old enigma solved: identification of Planctomyces bekefii, the type genus and species of the phylum Planctomycetes.</title>
        <authorList>
            <person name="Svetlana D.N."/>
            <person name="Overmann J."/>
        </authorList>
    </citation>
    <scope>NUCLEOTIDE SEQUENCE [LARGE SCALE GENOMIC DNA]</scope>
    <source>
        <strain evidence="2">Phe10_nw2017</strain>
    </source>
</reference>
<dbReference type="InterPro" id="IPR002220">
    <property type="entry name" value="DapA-like"/>
</dbReference>
<evidence type="ECO:0000256" key="1">
    <source>
        <dbReference type="ARBA" id="ARBA00023239"/>
    </source>
</evidence>
<dbReference type="Pfam" id="PF00701">
    <property type="entry name" value="DHDPS"/>
    <property type="match status" value="1"/>
</dbReference>
<sequence>VFEFTRGDIKSALIIHQKLFPLFDNLFTEPNPTCIKYAMNYLGFCSGEIREPLVPLSMDKRANLETILKGLMVFCG</sequence>
<protein>
    <recommendedName>
        <fullName evidence="4">4-hydroxy-tetrahydrodipicolinate synthase</fullName>
    </recommendedName>
</protein>
<reference evidence="2 3" key="2">
    <citation type="submission" date="2019-08" db="EMBL/GenBank/DDBJ databases">
        <authorList>
            <person name="Henke P."/>
        </authorList>
    </citation>
    <scope>NUCLEOTIDE SEQUENCE [LARGE SCALE GENOMIC DNA]</scope>
    <source>
        <strain evidence="2">Phe10_nw2017</strain>
    </source>
</reference>
<gene>
    <name evidence="2" type="ORF">E3A20_21270</name>
</gene>
<dbReference type="AlphaFoldDB" id="A0A5C6M3G7"/>
<proteinExistence type="predicted"/>
<dbReference type="GO" id="GO:0016829">
    <property type="term" value="F:lyase activity"/>
    <property type="evidence" value="ECO:0007669"/>
    <property type="project" value="UniProtKB-KW"/>
</dbReference>
<organism evidence="2 3">
    <name type="scientific">Planctomyces bekefii</name>
    <dbReference type="NCBI Taxonomy" id="1653850"/>
    <lineage>
        <taxon>Bacteria</taxon>
        <taxon>Pseudomonadati</taxon>
        <taxon>Planctomycetota</taxon>
        <taxon>Planctomycetia</taxon>
        <taxon>Planctomycetales</taxon>
        <taxon>Planctomycetaceae</taxon>
        <taxon>Planctomyces</taxon>
    </lineage>
</organism>
<accession>A0A5C6M3G7</accession>
<dbReference type="SUPFAM" id="SSF51569">
    <property type="entry name" value="Aldolase"/>
    <property type="match status" value="1"/>
</dbReference>
<dbReference type="InterPro" id="IPR013785">
    <property type="entry name" value="Aldolase_TIM"/>
</dbReference>
<feature type="non-terminal residue" evidence="2">
    <location>
        <position position="1"/>
    </location>
</feature>